<name>A0A183DE02_9BILA</name>
<proteinExistence type="predicted"/>
<keyword evidence="2" id="KW-1185">Reference proteome</keyword>
<protein>
    <submittedName>
        <fullName evidence="3">Mur_ligase domain-containing protein</fullName>
    </submittedName>
</protein>
<dbReference type="AlphaFoldDB" id="A0A183DE02"/>
<reference evidence="1 2" key="2">
    <citation type="submission" date="2018-11" db="EMBL/GenBank/DDBJ databases">
        <authorList>
            <consortium name="Pathogen Informatics"/>
        </authorList>
    </citation>
    <scope>NUCLEOTIDE SEQUENCE [LARGE SCALE GENOMIC DNA]</scope>
</reference>
<dbReference type="WBParaSite" id="GPUH_0000695201-mRNA-1">
    <property type="protein sequence ID" value="GPUH_0000695201-mRNA-1"/>
    <property type="gene ID" value="GPUH_0000695201"/>
</dbReference>
<gene>
    <name evidence="1" type="ORF">GPUH_LOCUS6943</name>
</gene>
<accession>A0A183DE02</accession>
<reference evidence="3" key="1">
    <citation type="submission" date="2016-06" db="UniProtKB">
        <authorList>
            <consortium name="WormBaseParasite"/>
        </authorList>
    </citation>
    <scope>IDENTIFICATION</scope>
</reference>
<evidence type="ECO:0000313" key="3">
    <source>
        <dbReference type="WBParaSite" id="GPUH_0000695201-mRNA-1"/>
    </source>
</evidence>
<evidence type="ECO:0000313" key="2">
    <source>
        <dbReference type="Proteomes" id="UP000271098"/>
    </source>
</evidence>
<sequence>MKVGAPRISVLAVDSYVSTPECKKALEKEDVFILIGSLGRINELFEARIISLFFYSVYYICHRR</sequence>
<dbReference type="Proteomes" id="UP000271098">
    <property type="component" value="Unassembled WGS sequence"/>
</dbReference>
<evidence type="ECO:0000313" key="1">
    <source>
        <dbReference type="EMBL" id="VDK56655.1"/>
    </source>
</evidence>
<dbReference type="EMBL" id="UYRT01017163">
    <property type="protein sequence ID" value="VDK56655.1"/>
    <property type="molecule type" value="Genomic_DNA"/>
</dbReference>
<organism evidence="3">
    <name type="scientific">Gongylonema pulchrum</name>
    <dbReference type="NCBI Taxonomy" id="637853"/>
    <lineage>
        <taxon>Eukaryota</taxon>
        <taxon>Metazoa</taxon>
        <taxon>Ecdysozoa</taxon>
        <taxon>Nematoda</taxon>
        <taxon>Chromadorea</taxon>
        <taxon>Rhabditida</taxon>
        <taxon>Spirurina</taxon>
        <taxon>Spiruromorpha</taxon>
        <taxon>Spiruroidea</taxon>
        <taxon>Gongylonematidae</taxon>
        <taxon>Gongylonema</taxon>
    </lineage>
</organism>